<comment type="subcellular location">
    <subcellularLocation>
        <location evidence="1">Cell membrane</location>
        <topology evidence="1">Multi-pass membrane protein</topology>
    </subcellularLocation>
</comment>
<dbReference type="Pfam" id="PF07714">
    <property type="entry name" value="PK_Tyr_Ser-Thr"/>
    <property type="match status" value="1"/>
</dbReference>
<dbReference type="SMART" id="SM00365">
    <property type="entry name" value="LRR_SD22"/>
    <property type="match status" value="3"/>
</dbReference>
<evidence type="ECO:0000313" key="20">
    <source>
        <dbReference type="EMBL" id="CAH3037852.1"/>
    </source>
</evidence>
<evidence type="ECO:0000256" key="8">
    <source>
        <dbReference type="ARBA" id="ARBA00023136"/>
    </source>
</evidence>
<evidence type="ECO:0000256" key="1">
    <source>
        <dbReference type="ARBA" id="ARBA00004651"/>
    </source>
</evidence>
<dbReference type="Gene3D" id="2.10.10.10">
    <property type="entry name" value="Fibronectin, type II, collagen-binding"/>
    <property type="match status" value="1"/>
</dbReference>
<dbReference type="InterPro" id="IPR000276">
    <property type="entry name" value="GPCR_Rhodpsn"/>
</dbReference>
<evidence type="ECO:0000256" key="4">
    <source>
        <dbReference type="ARBA" id="ARBA00022692"/>
    </source>
</evidence>
<evidence type="ECO:0000256" key="6">
    <source>
        <dbReference type="ARBA" id="ARBA00022989"/>
    </source>
</evidence>
<evidence type="ECO:0000256" key="3">
    <source>
        <dbReference type="ARBA" id="ARBA00022614"/>
    </source>
</evidence>
<dbReference type="InterPro" id="IPR013806">
    <property type="entry name" value="Kringle-like"/>
</dbReference>
<proteinExistence type="predicted"/>
<comment type="caution">
    <text evidence="12">Lacks conserved residue(s) required for the propagation of feature annotation.</text>
</comment>
<dbReference type="InterPro" id="IPR000998">
    <property type="entry name" value="MAM_dom"/>
</dbReference>
<dbReference type="PANTHER" id="PTHR24372">
    <property type="entry name" value="GLYCOPROTEIN HORMONE RECEPTOR"/>
    <property type="match status" value="1"/>
</dbReference>
<keyword evidence="11" id="KW-0807">Transducer</keyword>
<dbReference type="SUPFAM" id="SSF57440">
    <property type="entry name" value="Kringle-like"/>
    <property type="match status" value="1"/>
</dbReference>
<gene>
    <name evidence="20" type="ORF">PLOB_00039486</name>
</gene>
<reference evidence="20 21" key="1">
    <citation type="submission" date="2022-05" db="EMBL/GenBank/DDBJ databases">
        <authorList>
            <consortium name="Genoscope - CEA"/>
            <person name="William W."/>
        </authorList>
    </citation>
    <scope>NUCLEOTIDE SEQUENCE [LARGE SCALE GENOMIC DNA]</scope>
</reference>
<dbReference type="Proteomes" id="UP001159405">
    <property type="component" value="Unassembled WGS sequence"/>
</dbReference>
<dbReference type="SUPFAM" id="SSF52058">
    <property type="entry name" value="L domain-like"/>
    <property type="match status" value="1"/>
</dbReference>
<dbReference type="InterPro" id="IPR013320">
    <property type="entry name" value="ConA-like_dom_sf"/>
</dbReference>
<evidence type="ECO:0000259" key="15">
    <source>
        <dbReference type="PROSITE" id="PS50011"/>
    </source>
</evidence>
<evidence type="ECO:0000256" key="9">
    <source>
        <dbReference type="ARBA" id="ARBA00023157"/>
    </source>
</evidence>
<dbReference type="Gene3D" id="1.20.1070.10">
    <property type="entry name" value="Rhodopsin 7-helix transmembrane proteins"/>
    <property type="match status" value="1"/>
</dbReference>
<dbReference type="SMART" id="SM00042">
    <property type="entry name" value="CUB"/>
    <property type="match status" value="1"/>
</dbReference>
<accession>A0ABN8MZU6</accession>
<dbReference type="PANTHER" id="PTHR24372:SF77">
    <property type="entry name" value="G-PROTEIN COUPLED RECEPTORS FAMILY 1 PROFILE DOMAIN-CONTAINING PROTEIN"/>
    <property type="match status" value="1"/>
</dbReference>
<dbReference type="PRINTS" id="PR00237">
    <property type="entry name" value="GPCRRHODOPSN"/>
</dbReference>
<dbReference type="SMART" id="SM01381">
    <property type="entry name" value="7TM_GPCR_Srsx"/>
    <property type="match status" value="1"/>
</dbReference>
<dbReference type="InterPro" id="IPR001759">
    <property type="entry name" value="PTX_dom"/>
</dbReference>
<evidence type="ECO:0000259" key="14">
    <source>
        <dbReference type="PROSITE" id="PS01180"/>
    </source>
</evidence>
<dbReference type="PROSITE" id="PS51828">
    <property type="entry name" value="PTX_2"/>
    <property type="match status" value="1"/>
</dbReference>
<dbReference type="InterPro" id="IPR035914">
    <property type="entry name" value="Sperma_CUB_dom_sf"/>
</dbReference>
<keyword evidence="2" id="KW-1003">Cell membrane</keyword>
<feature type="domain" description="CUB" evidence="14">
    <location>
        <begin position="542"/>
        <end position="653"/>
    </location>
</feature>
<dbReference type="SMART" id="SM00369">
    <property type="entry name" value="LRR_TYP"/>
    <property type="match status" value="7"/>
</dbReference>
<keyword evidence="4 13" id="KW-0812">Transmembrane</keyword>
<protein>
    <recommendedName>
        <fullName evidence="22">G-protein coupled receptor GRL101</fullName>
    </recommendedName>
</protein>
<dbReference type="InterPro" id="IPR036943">
    <property type="entry name" value="FN_type2_sf"/>
</dbReference>
<dbReference type="SMART" id="SM00220">
    <property type="entry name" value="S_TKc"/>
    <property type="match status" value="1"/>
</dbReference>
<evidence type="ECO:0000256" key="5">
    <source>
        <dbReference type="ARBA" id="ARBA00022737"/>
    </source>
</evidence>
<dbReference type="PROSITE" id="PS51450">
    <property type="entry name" value="LRR"/>
    <property type="match status" value="3"/>
</dbReference>
<dbReference type="CDD" id="cd15137">
    <property type="entry name" value="7tmA_Relaxin_R"/>
    <property type="match status" value="1"/>
</dbReference>
<dbReference type="SMART" id="SM00159">
    <property type="entry name" value="PTX"/>
    <property type="match status" value="1"/>
</dbReference>
<dbReference type="Pfam" id="PF00001">
    <property type="entry name" value="7tm_1"/>
    <property type="match status" value="1"/>
</dbReference>
<dbReference type="InterPro" id="IPR000719">
    <property type="entry name" value="Prot_kinase_dom"/>
</dbReference>
<sequence length="1565" mass="177455">MASDRDIHAKVWTHMVFVWNRSTRVGKFYLNGASAGEQHYTGQDIDLNLTNHTTYELGFKKDSKKTLHGSLRDLMVFLRPLTFGEAFILYSPTRALCPIRSTAAGGCCEFPFVYKNTEHNTCTNVDSERLWCEVKSRNQRHPMWGWCSIYAGCFQFYEGLCGWRNWNQSVSPWKQAVKLDMETLTKQVKSYLQSKGGNSEPDFIKDSNYQLDFVENHSGHVNITDLPNLVAFTICFWMKTTDNTSAGTPIWYRVRYETNGKYITTIALVDYRGFYIYVGGSQSTKTNSTANDGYWHHICLVWTSEGGKFTFLNDLSILSGTKFSEGETIPGGGQFIVGLTEDLAKEDPKAGQFIGLISHVNIFNKALDREDIERISLSCGEDFSRAIFPWSQFINSLVGDVKVQKPALCADFKGYRFMVFNNNTSQPQTSFFESPLYERSYEGHKICVRFRYLIYGTGRHFLRIYQQLDLIDYPRRLMWAVNGSNNTDVIWKYGRVTLPSVTKYKVSLEADLGSEPGYISVRDVHVVPGYCHPLPFRATKECDRNFTAISGIILSPHHPGYYPPLMRCHWTINVPRGNTIKLRFLEFQLEDHPSCSKDSLEIYSELTSRKLLGKYCGERFPAFVESSSNVMVITFESNDKITGLGFKLHYTSEKADIDEKACFQYEGCPSSCECNPVSRKSLEMVITVKKGRKLTALPGNIPSKAAVILFQRNKISYLSKKQLSDMSSLKYLDLSGNRIFRIEGGAFGNASVLQTLKLDSNFIRALPNGMLDNMNNLQTLDCSANLIDTISANTFSASLASLTTLSLRQNRIKSIEKDAFKLMNNLQYLYLQENAVKEIPDGLFLGLSSLKILNLNVNQIMRLSSKTFAGLSSLEKLDLRNNSLDMKNVPADAFSGLENLKEIYLDEYILCCYAENVVPGVRCISPKDEFSSCSDLMKNKGVQTCVWILGLTALVGNLLVILLRVFVKEDNKVHSFLLTNLAISDLLMGVYLLIIAFKDVQWQGEYFKHDVNWRSGLTCAFTGVLSMASSEISVLLLTLITTDRLICIVFPFKMRRINRKRSFIIVGGIWVFGTMISVIPTLGFDYFFDKKRDVGFYGKSAVCLPLQLSTERQAGWEYAVSIFIVLNFVSFMYILTAYTAMYLRVKGSAKQVRSTNMKRESKMAKRMMLIVLTDFLCWMPIIFIGLLSLLGKFHDPEKQAYVWIAVFVLPLNSALNPILYTFSTPLVKKKIGEHIDSLISFLEPTVRRPTITPGQKNFWSTFFFLYVIIAKGKGVPLKPLPTSNPNKSNCQPDKILESERPESELKLVEIPGIFADETSLSVGFVVACCGSEENSCVRLIKHFSKIKEEDWKKEVELAKELRQGLEHPNIIKYCCHSETEKSVVNYKKAEGFPRFRKSSFLLCFDFSANTTLEEYLISDGIIFNVDSLIAVAMDLISAIQHLEQKGVVHNNITMSSVLIGKGFRVPPITAVLGSFGFAQRVCQDFPECILDGRSVEDILGKNILQFGFVLSEMMRNCCDSNEFEELQELMLLCLEQNPEVRPNACQAKDLVEKLWYRNDIWDTPL</sequence>
<evidence type="ECO:0000256" key="2">
    <source>
        <dbReference type="ARBA" id="ARBA00022475"/>
    </source>
</evidence>
<dbReference type="Pfam" id="PF00431">
    <property type="entry name" value="CUB"/>
    <property type="match status" value="1"/>
</dbReference>
<dbReference type="Pfam" id="PF00040">
    <property type="entry name" value="fn2"/>
    <property type="match status" value="1"/>
</dbReference>
<dbReference type="Pfam" id="PF13855">
    <property type="entry name" value="LRR_8"/>
    <property type="match status" value="2"/>
</dbReference>
<dbReference type="InterPro" id="IPR003591">
    <property type="entry name" value="Leu-rich_rpt_typical-subtyp"/>
</dbReference>
<dbReference type="CDD" id="cd00041">
    <property type="entry name" value="CUB"/>
    <property type="match status" value="1"/>
</dbReference>
<dbReference type="Pfam" id="PF00629">
    <property type="entry name" value="MAM"/>
    <property type="match status" value="1"/>
</dbReference>
<dbReference type="Gene3D" id="2.60.120.200">
    <property type="match status" value="3"/>
</dbReference>
<dbReference type="PROSITE" id="PS01180">
    <property type="entry name" value="CUB"/>
    <property type="match status" value="1"/>
</dbReference>
<evidence type="ECO:0000256" key="7">
    <source>
        <dbReference type="ARBA" id="ARBA00023040"/>
    </source>
</evidence>
<dbReference type="InterPro" id="IPR011009">
    <property type="entry name" value="Kinase-like_dom_sf"/>
</dbReference>
<dbReference type="PROSITE" id="PS51092">
    <property type="entry name" value="FN2_2"/>
    <property type="match status" value="1"/>
</dbReference>
<keyword evidence="6 13" id="KW-1133">Transmembrane helix</keyword>
<organism evidence="20 21">
    <name type="scientific">Porites lobata</name>
    <dbReference type="NCBI Taxonomy" id="104759"/>
    <lineage>
        <taxon>Eukaryota</taxon>
        <taxon>Metazoa</taxon>
        <taxon>Cnidaria</taxon>
        <taxon>Anthozoa</taxon>
        <taxon>Hexacorallia</taxon>
        <taxon>Scleractinia</taxon>
        <taxon>Fungiina</taxon>
        <taxon>Poritidae</taxon>
        <taxon>Porites</taxon>
    </lineage>
</organism>
<dbReference type="Gene3D" id="2.60.120.290">
    <property type="entry name" value="Spermadhesin, CUB domain"/>
    <property type="match status" value="1"/>
</dbReference>
<dbReference type="EMBL" id="CALNXK010000006">
    <property type="protein sequence ID" value="CAH3037852.1"/>
    <property type="molecule type" value="Genomic_DNA"/>
</dbReference>
<feature type="domain" description="Protein kinase" evidence="15">
    <location>
        <begin position="1305"/>
        <end position="1565"/>
    </location>
</feature>
<dbReference type="InterPro" id="IPR000562">
    <property type="entry name" value="FN_type2_dom"/>
</dbReference>
<keyword evidence="7" id="KW-0297">G-protein coupled receptor</keyword>
<keyword evidence="10" id="KW-0675">Receptor</keyword>
<feature type="transmembrane region" description="Helical" evidence="13">
    <location>
        <begin position="976"/>
        <end position="997"/>
    </location>
</feature>
<dbReference type="InterPro" id="IPR032675">
    <property type="entry name" value="LRR_dom_sf"/>
</dbReference>
<dbReference type="InterPro" id="IPR001611">
    <property type="entry name" value="Leu-rich_rpt"/>
</dbReference>
<keyword evidence="9" id="KW-1015">Disulfide bond</keyword>
<evidence type="ECO:0000256" key="11">
    <source>
        <dbReference type="ARBA" id="ARBA00023224"/>
    </source>
</evidence>
<dbReference type="Gene3D" id="3.80.10.10">
    <property type="entry name" value="Ribonuclease Inhibitor"/>
    <property type="match status" value="2"/>
</dbReference>
<evidence type="ECO:0000256" key="12">
    <source>
        <dbReference type="PROSITE-ProRule" id="PRU00479"/>
    </source>
</evidence>
<dbReference type="SMART" id="SM00059">
    <property type="entry name" value="FN2"/>
    <property type="match status" value="1"/>
</dbReference>
<evidence type="ECO:0000256" key="10">
    <source>
        <dbReference type="ARBA" id="ARBA00023170"/>
    </source>
</evidence>
<keyword evidence="5" id="KW-0677">Repeat</keyword>
<feature type="domain" description="MAM" evidence="16">
    <location>
        <begin position="368"/>
        <end position="533"/>
    </location>
</feature>
<feature type="domain" description="Fibronectin type-II" evidence="18">
    <location>
        <begin position="103"/>
        <end position="149"/>
    </location>
</feature>
<dbReference type="PROSITE" id="PS50262">
    <property type="entry name" value="G_PROTEIN_RECEP_F1_2"/>
    <property type="match status" value="1"/>
</dbReference>
<feature type="transmembrane region" description="Helical" evidence="13">
    <location>
        <begin position="946"/>
        <end position="967"/>
    </location>
</feature>
<feature type="domain" description="Pentraxin (PTX)" evidence="19">
    <location>
        <begin position="203"/>
        <end position="410"/>
    </location>
</feature>
<evidence type="ECO:0008006" key="22">
    <source>
        <dbReference type="Google" id="ProtNLM"/>
    </source>
</evidence>
<feature type="transmembrane region" description="Helical" evidence="13">
    <location>
        <begin position="1166"/>
        <end position="1188"/>
    </location>
</feature>
<evidence type="ECO:0000259" key="16">
    <source>
        <dbReference type="PROSITE" id="PS50060"/>
    </source>
</evidence>
<dbReference type="PROSITE" id="PS50060">
    <property type="entry name" value="MAM_2"/>
    <property type="match status" value="1"/>
</dbReference>
<dbReference type="SUPFAM" id="SSF56112">
    <property type="entry name" value="Protein kinase-like (PK-like)"/>
    <property type="match status" value="1"/>
</dbReference>
<comment type="caution">
    <text evidence="20">The sequence shown here is derived from an EMBL/GenBank/DDBJ whole genome shotgun (WGS) entry which is preliminary data.</text>
</comment>
<feature type="transmembrane region" description="Helical" evidence="13">
    <location>
        <begin position="1118"/>
        <end position="1145"/>
    </location>
</feature>
<name>A0ABN8MZU6_9CNID</name>
<dbReference type="Gene3D" id="1.10.510.10">
    <property type="entry name" value="Transferase(Phosphotransferase) domain 1"/>
    <property type="match status" value="1"/>
</dbReference>
<feature type="domain" description="G-protein coupled receptors family 1 profile" evidence="17">
    <location>
        <begin position="956"/>
        <end position="1220"/>
    </location>
</feature>
<dbReference type="Pfam" id="PF13385">
    <property type="entry name" value="Laminin_G_3"/>
    <property type="match status" value="2"/>
</dbReference>
<dbReference type="InterPro" id="IPR001245">
    <property type="entry name" value="Ser-Thr/Tyr_kinase_cat_dom"/>
</dbReference>
<evidence type="ECO:0000313" key="21">
    <source>
        <dbReference type="Proteomes" id="UP001159405"/>
    </source>
</evidence>
<evidence type="ECO:0000256" key="13">
    <source>
        <dbReference type="SAM" id="Phobius"/>
    </source>
</evidence>
<feature type="transmembrane region" description="Helical" evidence="13">
    <location>
        <begin position="1200"/>
        <end position="1222"/>
    </location>
</feature>
<keyword evidence="8 13" id="KW-0472">Membrane</keyword>
<dbReference type="InterPro" id="IPR017452">
    <property type="entry name" value="GPCR_Rhodpsn_7TM"/>
</dbReference>
<dbReference type="SUPFAM" id="SSF49854">
    <property type="entry name" value="Spermadhesin, CUB domain"/>
    <property type="match status" value="1"/>
</dbReference>
<dbReference type="InterPro" id="IPR000859">
    <property type="entry name" value="CUB_dom"/>
</dbReference>
<keyword evidence="21" id="KW-1185">Reference proteome</keyword>
<dbReference type="SUPFAM" id="SSF81321">
    <property type="entry name" value="Family A G protein-coupled receptor-like"/>
    <property type="match status" value="1"/>
</dbReference>
<feature type="transmembrane region" description="Helical" evidence="13">
    <location>
        <begin position="1064"/>
        <end position="1088"/>
    </location>
</feature>
<dbReference type="PROSITE" id="PS50011">
    <property type="entry name" value="PROTEIN_KINASE_DOM"/>
    <property type="match status" value="1"/>
</dbReference>
<evidence type="ECO:0000259" key="17">
    <source>
        <dbReference type="PROSITE" id="PS50262"/>
    </source>
</evidence>
<evidence type="ECO:0000259" key="18">
    <source>
        <dbReference type="PROSITE" id="PS51092"/>
    </source>
</evidence>
<evidence type="ECO:0000259" key="19">
    <source>
        <dbReference type="PROSITE" id="PS51828"/>
    </source>
</evidence>
<dbReference type="SMART" id="SM00137">
    <property type="entry name" value="MAM"/>
    <property type="match status" value="1"/>
</dbReference>
<keyword evidence="3" id="KW-0433">Leucine-rich repeat</keyword>
<dbReference type="SUPFAM" id="SSF49899">
    <property type="entry name" value="Concanavalin A-like lectins/glucanases"/>
    <property type="match status" value="3"/>
</dbReference>